<evidence type="ECO:0000313" key="2">
    <source>
        <dbReference type="EMBL" id="GAC74826.1"/>
    </source>
</evidence>
<dbReference type="InterPro" id="IPR013927">
    <property type="entry name" value="TF_Opi1_Ccg-8"/>
</dbReference>
<feature type="compositionally biased region" description="Basic residues" evidence="1">
    <location>
        <begin position="693"/>
        <end position="704"/>
    </location>
</feature>
<evidence type="ECO:0000313" key="3">
    <source>
        <dbReference type="Proteomes" id="UP000011976"/>
    </source>
</evidence>
<dbReference type="GO" id="GO:0005634">
    <property type="term" value="C:nucleus"/>
    <property type="evidence" value="ECO:0007669"/>
    <property type="project" value="TreeGrafter"/>
</dbReference>
<feature type="region of interest" description="Disordered" evidence="1">
    <location>
        <begin position="348"/>
        <end position="391"/>
    </location>
</feature>
<dbReference type="Proteomes" id="UP000011976">
    <property type="component" value="Unassembled WGS sequence"/>
</dbReference>
<gene>
    <name evidence="2" type="ORF">PANT_13c00015</name>
</gene>
<dbReference type="EMBL" id="DF196779">
    <property type="protein sequence ID" value="GAC74826.1"/>
    <property type="molecule type" value="Genomic_DNA"/>
</dbReference>
<dbReference type="Pfam" id="PF08618">
    <property type="entry name" value="Opi1"/>
    <property type="match status" value="1"/>
</dbReference>
<feature type="compositionally biased region" description="Low complexity" evidence="1">
    <location>
        <begin position="532"/>
        <end position="549"/>
    </location>
</feature>
<feature type="region of interest" description="Disordered" evidence="1">
    <location>
        <begin position="622"/>
        <end position="742"/>
    </location>
</feature>
<dbReference type="GO" id="GO:0030968">
    <property type="term" value="P:endoplasmic reticulum unfolded protein response"/>
    <property type="evidence" value="ECO:0007669"/>
    <property type="project" value="TreeGrafter"/>
</dbReference>
<proteinExistence type="predicted"/>
<accession>M9LQJ1</accession>
<sequence length="742" mass="78127">MESTSASTLHGDDRWTAHRADADGAAAASAASTPAPTTPATPPADDLSSSQEVPRAASSASPSNGLGIDAEDEDVRIAIMALGAMKSLDGSSNGFGAHSTSSSAISLPDAHKRSSKSPARTSSAISNSSVASTAISSPSSTPTTDLTQDSGADSPAGRMAGPARLGDLPPDLKLPAVIQDEDGNELEVDPEMMNDADFLRRVSHLPLVRGTLRAYELGKQRSKVVKYGAGLVESSVKSISRPVVSRLGASLGERGVEQLDDFACRQLDRLYPTAVASPTKEEKRTILDEVERKDQEEWQNMSTEEREKRRKAYTALQLEERERNLMANELRQRRGKGIDLEIETAHTSAITSGSASRASSGKQKAQDDTPMGDAAGDAADESKAKDAQSGAVVRANAAQSLPFKNSRWGSMLVEAGATAGGLSAAMSEESMKSLKYCLQWLQYATAHIEHQITILRDLIVRLNHGELDMSGTAVQNLTHIKGDVVNTIRGVVDVIGKYAGSALPEPARNSVKAFILSLPARWATVNRSSTAGSPTGYFGSSPSSPSFSPAHISEGPQSPTHLSASARYRSGAGGPREQMQVAATAQAANRILTLAIESLDILRSVTVVFGESLDRADLDVSMDTSASTKRRRTRQTASGGFHMSRTPSAAASQGEGSEDDEALTETEKSKSPLLGGAATFSAGSAHSGNGSAPHHHHAHRRPGTRSRAGTGGKHYPMHPPTLPSPLHATFANSHSSRPESNA</sequence>
<feature type="compositionally biased region" description="Basic and acidic residues" evidence="1">
    <location>
        <begin position="10"/>
        <end position="22"/>
    </location>
</feature>
<dbReference type="GO" id="GO:0006357">
    <property type="term" value="P:regulation of transcription by RNA polymerase II"/>
    <property type="evidence" value="ECO:0007669"/>
    <property type="project" value="TreeGrafter"/>
</dbReference>
<feature type="compositionally biased region" description="Low complexity" evidence="1">
    <location>
        <begin position="23"/>
        <end position="35"/>
    </location>
</feature>
<feature type="compositionally biased region" description="Polar residues" evidence="1">
    <location>
        <begin position="47"/>
        <end position="64"/>
    </location>
</feature>
<feature type="region of interest" description="Disordered" evidence="1">
    <location>
        <begin position="531"/>
        <end position="581"/>
    </location>
</feature>
<reference evidence="3" key="1">
    <citation type="journal article" date="2013" name="Genome Announc.">
        <title>Genome sequence of the basidiomycetous yeast Pseudozyma antarctica T-34, a producer of the glycolipid biosurfactants mannosylerythritol lipids.</title>
        <authorList>
            <person name="Morita T."/>
            <person name="Koike H."/>
            <person name="Koyama Y."/>
            <person name="Hagiwara H."/>
            <person name="Ito E."/>
            <person name="Fukuoka T."/>
            <person name="Imura T."/>
            <person name="Machida M."/>
            <person name="Kitamoto D."/>
        </authorList>
    </citation>
    <scope>NUCLEOTIDE SEQUENCE [LARGE SCALE GENOMIC DNA]</scope>
    <source>
        <strain evidence="3">T-34</strain>
    </source>
</reference>
<feature type="compositionally biased region" description="Low complexity" evidence="1">
    <location>
        <begin position="681"/>
        <end position="692"/>
    </location>
</feature>
<feature type="compositionally biased region" description="Polar residues" evidence="1">
    <location>
        <begin position="730"/>
        <end position="742"/>
    </location>
</feature>
<feature type="compositionally biased region" description="Polar residues" evidence="1">
    <location>
        <begin position="94"/>
        <end position="105"/>
    </location>
</feature>
<dbReference type="PANTHER" id="PTHR38406:SF1">
    <property type="entry name" value="TRANSCRIPTIONAL REPRESSOR OPI1"/>
    <property type="match status" value="1"/>
</dbReference>
<dbReference type="OrthoDB" id="2441642at2759"/>
<evidence type="ECO:0000256" key="1">
    <source>
        <dbReference type="SAM" id="MobiDB-lite"/>
    </source>
</evidence>
<feature type="region of interest" description="Disordered" evidence="1">
    <location>
        <begin position="94"/>
        <end position="174"/>
    </location>
</feature>
<name>M9LQJ1_PSEA3</name>
<protein>
    <recommendedName>
        <fullName evidence="4">Opi1-domain-containing protein</fullName>
    </recommendedName>
</protein>
<dbReference type="AlphaFoldDB" id="M9LQJ1"/>
<dbReference type="STRING" id="1151754.M9LQJ1"/>
<feature type="compositionally biased region" description="Polar residues" evidence="1">
    <location>
        <begin position="348"/>
        <end position="363"/>
    </location>
</feature>
<dbReference type="GO" id="GO:0008654">
    <property type="term" value="P:phospholipid biosynthetic process"/>
    <property type="evidence" value="ECO:0007669"/>
    <property type="project" value="TreeGrafter"/>
</dbReference>
<dbReference type="GO" id="GO:0005783">
    <property type="term" value="C:endoplasmic reticulum"/>
    <property type="evidence" value="ECO:0007669"/>
    <property type="project" value="TreeGrafter"/>
</dbReference>
<feature type="compositionally biased region" description="Low complexity" evidence="1">
    <location>
        <begin position="117"/>
        <end position="144"/>
    </location>
</feature>
<dbReference type="GO" id="GO:0003714">
    <property type="term" value="F:transcription corepressor activity"/>
    <property type="evidence" value="ECO:0007669"/>
    <property type="project" value="InterPro"/>
</dbReference>
<organism evidence="2 3">
    <name type="scientific">Pseudozyma antarctica (strain T-34)</name>
    <name type="common">Yeast</name>
    <name type="synonym">Candida antarctica</name>
    <dbReference type="NCBI Taxonomy" id="1151754"/>
    <lineage>
        <taxon>Eukaryota</taxon>
        <taxon>Fungi</taxon>
        <taxon>Dikarya</taxon>
        <taxon>Basidiomycota</taxon>
        <taxon>Ustilaginomycotina</taxon>
        <taxon>Ustilaginomycetes</taxon>
        <taxon>Ustilaginales</taxon>
        <taxon>Ustilaginaceae</taxon>
        <taxon>Moesziomyces</taxon>
    </lineage>
</organism>
<feature type="region of interest" description="Disordered" evidence="1">
    <location>
        <begin position="1"/>
        <end position="69"/>
    </location>
</feature>
<dbReference type="PANTHER" id="PTHR38406">
    <property type="entry name" value="TRANSCRIPTIONAL REPRESSOR OPI1"/>
    <property type="match status" value="1"/>
</dbReference>
<evidence type="ECO:0008006" key="4">
    <source>
        <dbReference type="Google" id="ProtNLM"/>
    </source>
</evidence>
<feature type="compositionally biased region" description="Polar residues" evidence="1">
    <location>
        <begin position="645"/>
        <end position="655"/>
    </location>
</feature>